<dbReference type="InterPro" id="IPR018637">
    <property type="entry name" value="DUF2059"/>
</dbReference>
<gene>
    <name evidence="2" type="ORF">B9G39_21640</name>
</gene>
<evidence type="ECO:0000259" key="1">
    <source>
        <dbReference type="Pfam" id="PF09832"/>
    </source>
</evidence>
<comment type="caution">
    <text evidence="2">The sequence shown here is derived from an EMBL/GenBank/DDBJ whole genome shotgun (WGS) entry which is preliminary data.</text>
</comment>
<organism evidence="2 3">
    <name type="scientific">Zooshikella ganghwensis</name>
    <dbReference type="NCBI Taxonomy" id="202772"/>
    <lineage>
        <taxon>Bacteria</taxon>
        <taxon>Pseudomonadati</taxon>
        <taxon>Pseudomonadota</taxon>
        <taxon>Gammaproteobacteria</taxon>
        <taxon>Oceanospirillales</taxon>
        <taxon>Zooshikellaceae</taxon>
        <taxon>Zooshikella</taxon>
    </lineage>
</organism>
<protein>
    <submittedName>
        <fullName evidence="2">DUF2059 domain-containing protein</fullName>
    </submittedName>
</protein>
<evidence type="ECO:0000313" key="2">
    <source>
        <dbReference type="EMBL" id="RDH45842.1"/>
    </source>
</evidence>
<feature type="domain" description="DUF2059" evidence="1">
    <location>
        <begin position="88"/>
        <end position="114"/>
    </location>
</feature>
<proteinExistence type="predicted"/>
<dbReference type="Pfam" id="PF09832">
    <property type="entry name" value="DUF2059"/>
    <property type="match status" value="1"/>
</dbReference>
<accession>A0A4P9VU67</accession>
<dbReference type="RefSeq" id="WP_094788731.1">
    <property type="nucleotide sequence ID" value="NZ_NDXW01000001.1"/>
</dbReference>
<sequence length="127" mass="14886">MLPPRNPYRAIIFSSYSLADEATKDKKLNELVNLMDMDSMVESMHSQMKVMTQNMFTQMGVQSSEQAIFDEYYNQIMLIIKEDMSWSKMEPLVVDIYRRNFTEKEIDDMLAFYKGCGSFLTTSNYPI</sequence>
<dbReference type="AlphaFoldDB" id="A0A4P9VU67"/>
<dbReference type="Proteomes" id="UP000257039">
    <property type="component" value="Unassembled WGS sequence"/>
</dbReference>
<name>A0A4P9VU67_9GAMM</name>
<keyword evidence="3" id="KW-1185">Reference proteome</keyword>
<dbReference type="EMBL" id="NDXW01000001">
    <property type="protein sequence ID" value="RDH45842.1"/>
    <property type="molecule type" value="Genomic_DNA"/>
</dbReference>
<evidence type="ECO:0000313" key="3">
    <source>
        <dbReference type="Proteomes" id="UP000257039"/>
    </source>
</evidence>
<reference evidence="2 3" key="1">
    <citation type="submission" date="2017-04" db="EMBL/GenBank/DDBJ databases">
        <title>Draft genome sequence of Zooshikella ganghwensis VG4 isolated from Red Sea sediments.</title>
        <authorList>
            <person name="Rehman Z."/>
            <person name="Alam I."/>
            <person name="Kamau A."/>
            <person name="Bajic V."/>
            <person name="Leiknes T."/>
        </authorList>
    </citation>
    <scope>NUCLEOTIDE SEQUENCE [LARGE SCALE GENOMIC DNA]</scope>
    <source>
        <strain evidence="2 3">VG4</strain>
    </source>
</reference>